<sequence length="335" mass="37180">MLGTEQITSEVSFAEALQRYLGDTLHDRIPVMEFADTGSLPSFLARTYTLYEAWIAGRRCVFLAALNNAATPSDIVKHISLIRNSVDAIVVFATSSLSAHNRSRLVGQGVPFVVPGNQLYIPDLAMDLREHFRGLKQRHSDGLLPAAQAVLFDHLLRNDETATTPSFIAARIRYSAMSIGRAFDDLVASGLARTEKHGKERHIRFKAEGRHLLQAARDLLRSPVRSVKFVQGDHFRTMLKQAGETALAELTDLSRPSVGIFAVAASDWKAIAQASGFVETSRDQADFVIETWSYDPAALSDTNTVDPLSLYAQFRDHRDERVSMAAEQLLENIPW</sequence>
<dbReference type="Gene3D" id="1.10.10.10">
    <property type="entry name" value="Winged helix-like DNA-binding domain superfamily/Winged helix DNA-binding domain"/>
    <property type="match status" value="1"/>
</dbReference>
<proteinExistence type="predicted"/>
<dbReference type="EMBL" id="CAKXZT010000188">
    <property type="protein sequence ID" value="CAH2409469.1"/>
    <property type="molecule type" value="Genomic_DNA"/>
</dbReference>
<comment type="caution">
    <text evidence="1">The sequence shown here is derived from an EMBL/GenBank/DDBJ whole genome shotgun (WGS) entry which is preliminary data.</text>
</comment>
<name>A0ABM9EJ93_9HYPH</name>
<organism evidence="1 2">
    <name type="scientific">Mesorhizobium escarrei</name>
    <dbReference type="NCBI Taxonomy" id="666018"/>
    <lineage>
        <taxon>Bacteria</taxon>
        <taxon>Pseudomonadati</taxon>
        <taxon>Pseudomonadota</taxon>
        <taxon>Alphaproteobacteria</taxon>
        <taxon>Hyphomicrobiales</taxon>
        <taxon>Phyllobacteriaceae</taxon>
        <taxon>Mesorhizobium</taxon>
    </lineage>
</organism>
<evidence type="ECO:0000313" key="1">
    <source>
        <dbReference type="EMBL" id="CAH2409469.1"/>
    </source>
</evidence>
<evidence type="ECO:0000313" key="2">
    <source>
        <dbReference type="Proteomes" id="UP001153050"/>
    </source>
</evidence>
<gene>
    <name evidence="1" type="ORF">MES5069_880002</name>
</gene>
<protein>
    <recommendedName>
        <fullName evidence="3">MarR family transcriptional regulator</fullName>
    </recommendedName>
</protein>
<accession>A0ABM9EJ93</accession>
<evidence type="ECO:0008006" key="3">
    <source>
        <dbReference type="Google" id="ProtNLM"/>
    </source>
</evidence>
<keyword evidence="2" id="KW-1185">Reference proteome</keyword>
<reference evidence="1 2" key="1">
    <citation type="submission" date="2022-03" db="EMBL/GenBank/DDBJ databases">
        <authorList>
            <person name="Brunel B."/>
        </authorList>
    </citation>
    <scope>NUCLEOTIDE SEQUENCE [LARGE SCALE GENOMIC DNA]</scope>
    <source>
        <strain evidence="1">STM5069sample</strain>
    </source>
</reference>
<dbReference type="InterPro" id="IPR036390">
    <property type="entry name" value="WH_DNA-bd_sf"/>
</dbReference>
<dbReference type="SUPFAM" id="SSF46785">
    <property type="entry name" value="Winged helix' DNA-binding domain"/>
    <property type="match status" value="1"/>
</dbReference>
<dbReference type="Proteomes" id="UP001153050">
    <property type="component" value="Unassembled WGS sequence"/>
</dbReference>
<dbReference type="InterPro" id="IPR036388">
    <property type="entry name" value="WH-like_DNA-bd_sf"/>
</dbReference>
<dbReference type="RefSeq" id="WP_254022528.1">
    <property type="nucleotide sequence ID" value="NZ_CAKXZT010000188.1"/>
</dbReference>